<dbReference type="EMBL" id="JAGGLR010000008">
    <property type="protein sequence ID" value="MBP2062471.1"/>
    <property type="molecule type" value="Genomic_DNA"/>
</dbReference>
<organism evidence="1">
    <name type="scientific">Streptomyces iranensis</name>
    <dbReference type="NCBI Taxonomy" id="576784"/>
    <lineage>
        <taxon>Bacteria</taxon>
        <taxon>Bacillati</taxon>
        <taxon>Actinomycetota</taxon>
        <taxon>Actinomycetes</taxon>
        <taxon>Kitasatosporales</taxon>
        <taxon>Streptomycetaceae</taxon>
        <taxon>Streptomyces</taxon>
        <taxon>Streptomyces violaceusniger group</taxon>
    </lineage>
</organism>
<dbReference type="RefSeq" id="WP_044570998.1">
    <property type="nucleotide sequence ID" value="NZ_BAABDR010000003.1"/>
</dbReference>
<reference evidence="2 3" key="2">
    <citation type="submission" date="2021-03" db="EMBL/GenBank/DDBJ databases">
        <title>Genomic Encyclopedia of Type Strains, Phase IV (KMG-IV): sequencing the most valuable type-strain genomes for metagenomic binning, comparative biology and taxonomic classification.</title>
        <authorList>
            <person name="Goeker M."/>
        </authorList>
    </citation>
    <scope>NUCLEOTIDE SEQUENCE [LARGE SCALE GENOMIC DNA]</scope>
    <source>
        <strain evidence="2 3">DSM 41954</strain>
    </source>
</reference>
<dbReference type="HOGENOM" id="CLU_2371558_0_0_11"/>
<name>A0A060ZVY4_9ACTN</name>
<evidence type="ECO:0000313" key="3">
    <source>
        <dbReference type="Proteomes" id="UP000756710"/>
    </source>
</evidence>
<dbReference type="Proteomes" id="UP000756710">
    <property type="component" value="Unassembled WGS sequence"/>
</dbReference>
<dbReference type="GeneID" id="32465468"/>
<dbReference type="EMBL" id="LK022848">
    <property type="protein sequence ID" value="CDR07319.1"/>
    <property type="molecule type" value="Genomic_DNA"/>
</dbReference>
<keyword evidence="3" id="KW-1185">Reference proteome</keyword>
<evidence type="ECO:0000313" key="1">
    <source>
        <dbReference type="EMBL" id="CDR07319.1"/>
    </source>
</evidence>
<sequence length="95" mass="10462">MSEPITPVAAPVEDAVTALLRAVHDALDLPLPGLTDRDEREYSLLLGRRVSDARCVLAGVLEQDHDMEVAARLLRRWTADEPVTYTPWEDKGGPA</sequence>
<gene>
    <name evidence="2" type="ORF">J2Z30_003487</name>
    <name evidence="1" type="ORF">SIRAN4061</name>
</gene>
<accession>A0A060ZVY4</accession>
<proteinExistence type="predicted"/>
<evidence type="ECO:0000313" key="2">
    <source>
        <dbReference type="EMBL" id="MBP2062471.1"/>
    </source>
</evidence>
<reference evidence="1" key="1">
    <citation type="submission" date="2014-05" db="EMBL/GenBank/DDBJ databases">
        <authorList>
            <person name="Horn Fabian"/>
        </authorList>
    </citation>
    <scope>NUCLEOTIDE SEQUENCE</scope>
</reference>
<dbReference type="AlphaFoldDB" id="A0A060ZVY4"/>
<protein>
    <submittedName>
        <fullName evidence="1">Uncharacterized protein</fullName>
    </submittedName>
</protein>